<sequence>MVKSIHYLRGIAALFVVLFHLRGYVNNTYVQSNLGDLLFVNGAFGVDLFFVISGFIICFATQKKEYFYPLKFFIRRFFRIYPLLILTVSIYFIFLTIKKGSTGLDAWFIWSIAPLQIDYHAGAPFFGYNVLAIAWTLTYEISFYIIFLAAMIISHKYRAILCSSIILTMVFSSQLMSATPTLNGVNTNYIKNDFITLISSPIYIDFVYGITSYIIYINILPALLRYKGTVLNVLLISTVIVTTALIFTTKHNDHGPLGWGGMAFIIVVSMTLMEASFTTAKYKPLIILGDISFSLYMWHFIFIEIINTYFPSISMNGFYTLAIMTTCSIAIAWISFNLIEIPSINLSKKIISWIDRNNPERIVS</sequence>
<accession>A0ABT3VX01</accession>
<reference evidence="3" key="1">
    <citation type="submission" date="2022-11" db="EMBL/GenBank/DDBJ databases">
        <title>Biodiversity and phylogenetic relationships of bacteria.</title>
        <authorList>
            <person name="Machado R.A.R."/>
            <person name="Bhat A."/>
            <person name="Loulou A."/>
            <person name="Kallel S."/>
        </authorList>
    </citation>
    <scope>NUCLEOTIDE SEQUENCE</scope>
    <source>
        <strain evidence="3">E-TC7</strain>
    </source>
</reference>
<proteinExistence type="predicted"/>
<keyword evidence="4" id="KW-1185">Reference proteome</keyword>
<feature type="transmembrane region" description="Helical" evidence="1">
    <location>
        <begin position="285"/>
        <end position="306"/>
    </location>
</feature>
<dbReference type="GO" id="GO:0016746">
    <property type="term" value="F:acyltransferase activity"/>
    <property type="evidence" value="ECO:0007669"/>
    <property type="project" value="UniProtKB-KW"/>
</dbReference>
<feature type="transmembrane region" description="Helical" evidence="1">
    <location>
        <begin position="132"/>
        <end position="153"/>
    </location>
</feature>
<dbReference type="InterPro" id="IPR050879">
    <property type="entry name" value="Acyltransferase_3"/>
</dbReference>
<keyword evidence="3" id="KW-0012">Acyltransferase</keyword>
<dbReference type="Pfam" id="PF01757">
    <property type="entry name" value="Acyl_transf_3"/>
    <property type="match status" value="1"/>
</dbReference>
<keyword evidence="1" id="KW-0812">Transmembrane</keyword>
<keyword evidence="1" id="KW-1133">Transmembrane helix</keyword>
<dbReference type="PANTHER" id="PTHR23028:SF131">
    <property type="entry name" value="BLR2367 PROTEIN"/>
    <property type="match status" value="1"/>
</dbReference>
<gene>
    <name evidence="3" type="ORF">OSH03_08655</name>
</gene>
<dbReference type="Proteomes" id="UP001146015">
    <property type="component" value="Unassembled WGS sequence"/>
</dbReference>
<feature type="transmembrane region" description="Helical" evidence="1">
    <location>
        <begin position="80"/>
        <end position="97"/>
    </location>
</feature>
<dbReference type="InterPro" id="IPR002656">
    <property type="entry name" value="Acyl_transf_3_dom"/>
</dbReference>
<comment type="caution">
    <text evidence="3">The sequence shown here is derived from an EMBL/GenBank/DDBJ whole genome shotgun (WGS) entry which is preliminary data.</text>
</comment>
<feature type="transmembrane region" description="Helical" evidence="1">
    <location>
        <begin position="7"/>
        <end position="25"/>
    </location>
</feature>
<dbReference type="RefSeq" id="WP_266178828.1">
    <property type="nucleotide sequence ID" value="NZ_JAPKNE010000002.1"/>
</dbReference>
<feature type="domain" description="Acyltransferase 3" evidence="2">
    <location>
        <begin position="3"/>
        <end position="334"/>
    </location>
</feature>
<keyword evidence="1" id="KW-0472">Membrane</keyword>
<dbReference type="PANTHER" id="PTHR23028">
    <property type="entry name" value="ACETYLTRANSFERASE"/>
    <property type="match status" value="1"/>
</dbReference>
<evidence type="ECO:0000313" key="4">
    <source>
        <dbReference type="Proteomes" id="UP001146015"/>
    </source>
</evidence>
<feature type="transmembrane region" description="Helical" evidence="1">
    <location>
        <begin position="229"/>
        <end position="248"/>
    </location>
</feature>
<dbReference type="EMBL" id="JAPKNE010000002">
    <property type="protein sequence ID" value="MCX5574033.1"/>
    <property type="molecule type" value="Genomic_DNA"/>
</dbReference>
<keyword evidence="3" id="KW-0808">Transferase</keyword>
<organism evidence="3 4">
    <name type="scientific">Enterobacter nematophilus</name>
    <dbReference type="NCBI Taxonomy" id="2994648"/>
    <lineage>
        <taxon>Bacteria</taxon>
        <taxon>Pseudomonadati</taxon>
        <taxon>Pseudomonadota</taxon>
        <taxon>Gammaproteobacteria</taxon>
        <taxon>Enterobacterales</taxon>
        <taxon>Enterobacteriaceae</taxon>
        <taxon>Enterobacter</taxon>
    </lineage>
</organism>
<feature type="transmembrane region" description="Helical" evidence="1">
    <location>
        <begin position="37"/>
        <end position="59"/>
    </location>
</feature>
<evidence type="ECO:0000256" key="1">
    <source>
        <dbReference type="SAM" id="Phobius"/>
    </source>
</evidence>
<evidence type="ECO:0000313" key="3">
    <source>
        <dbReference type="EMBL" id="MCX5574033.1"/>
    </source>
</evidence>
<feature type="transmembrane region" description="Helical" evidence="1">
    <location>
        <begin position="254"/>
        <end position="273"/>
    </location>
</feature>
<feature type="transmembrane region" description="Helical" evidence="1">
    <location>
        <begin position="194"/>
        <end position="217"/>
    </location>
</feature>
<feature type="transmembrane region" description="Helical" evidence="1">
    <location>
        <begin position="160"/>
        <end position="182"/>
    </location>
</feature>
<name>A0ABT3VX01_9ENTR</name>
<evidence type="ECO:0000259" key="2">
    <source>
        <dbReference type="Pfam" id="PF01757"/>
    </source>
</evidence>
<feature type="transmembrane region" description="Helical" evidence="1">
    <location>
        <begin position="318"/>
        <end position="339"/>
    </location>
</feature>
<protein>
    <submittedName>
        <fullName evidence="3">Acyltransferase</fullName>
    </submittedName>
</protein>